<organism evidence="2 3">
    <name type="scientific">Pseudolycoriella hygida</name>
    <dbReference type="NCBI Taxonomy" id="35572"/>
    <lineage>
        <taxon>Eukaryota</taxon>
        <taxon>Metazoa</taxon>
        <taxon>Ecdysozoa</taxon>
        <taxon>Arthropoda</taxon>
        <taxon>Hexapoda</taxon>
        <taxon>Insecta</taxon>
        <taxon>Pterygota</taxon>
        <taxon>Neoptera</taxon>
        <taxon>Endopterygota</taxon>
        <taxon>Diptera</taxon>
        <taxon>Nematocera</taxon>
        <taxon>Sciaroidea</taxon>
        <taxon>Sciaridae</taxon>
        <taxon>Pseudolycoriella</taxon>
    </lineage>
</organism>
<feature type="region of interest" description="Disordered" evidence="1">
    <location>
        <begin position="1"/>
        <end position="23"/>
    </location>
</feature>
<evidence type="ECO:0000313" key="2">
    <source>
        <dbReference type="EMBL" id="KAJ6639445.1"/>
    </source>
</evidence>
<gene>
    <name evidence="2" type="ORF">Bhyg_12190</name>
</gene>
<dbReference type="Proteomes" id="UP001151699">
    <property type="component" value="Chromosome X"/>
</dbReference>
<protein>
    <submittedName>
        <fullName evidence="2">Uncharacterized protein</fullName>
    </submittedName>
</protein>
<dbReference type="AlphaFoldDB" id="A0A9Q0MX28"/>
<keyword evidence="3" id="KW-1185">Reference proteome</keyword>
<dbReference type="EMBL" id="WJQU01000003">
    <property type="protein sequence ID" value="KAJ6639445.1"/>
    <property type="molecule type" value="Genomic_DNA"/>
</dbReference>
<accession>A0A9Q0MX28</accession>
<feature type="non-terminal residue" evidence="2">
    <location>
        <position position="1"/>
    </location>
</feature>
<name>A0A9Q0MX28_9DIPT</name>
<comment type="caution">
    <text evidence="2">The sequence shown here is derived from an EMBL/GenBank/DDBJ whole genome shotgun (WGS) entry which is preliminary data.</text>
</comment>
<evidence type="ECO:0000256" key="1">
    <source>
        <dbReference type="SAM" id="MobiDB-lite"/>
    </source>
</evidence>
<sequence>MKKAMENKETNDYGQRQWKERPPGPEQLMLEEMFHTGSKTATATPESVRQSTLMFQSFTPKVFGAHFRKTKARLGEFVVKPANVTGIINPPYKTWTHTDHQLKLDFVCVSINVFTGCKKMTFDITEDGLQVVAKFVWATVMHDPVNMFHNSIAKRRLSADHPMIHAMTSDLLDSGITENSTPEGQWVKPLPCKVRREVILF</sequence>
<proteinExistence type="predicted"/>
<reference evidence="2" key="1">
    <citation type="submission" date="2022-07" db="EMBL/GenBank/DDBJ databases">
        <authorList>
            <person name="Trinca V."/>
            <person name="Uliana J.V.C."/>
            <person name="Torres T.T."/>
            <person name="Ward R.J."/>
            <person name="Monesi N."/>
        </authorList>
    </citation>
    <scope>NUCLEOTIDE SEQUENCE</scope>
    <source>
        <strain evidence="2">HSMRA1968</strain>
        <tissue evidence="2">Whole embryos</tissue>
    </source>
</reference>
<evidence type="ECO:0000313" key="3">
    <source>
        <dbReference type="Proteomes" id="UP001151699"/>
    </source>
</evidence>